<feature type="compositionally biased region" description="Polar residues" evidence="1">
    <location>
        <begin position="48"/>
        <end position="70"/>
    </location>
</feature>
<evidence type="ECO:0000313" key="4">
    <source>
        <dbReference type="EMBL" id="KAK8778941.1"/>
    </source>
</evidence>
<keyword evidence="3" id="KW-0732">Signal</keyword>
<feature type="region of interest" description="Disordered" evidence="1">
    <location>
        <begin position="24"/>
        <end position="113"/>
    </location>
</feature>
<feature type="region of interest" description="Disordered" evidence="1">
    <location>
        <begin position="256"/>
        <end position="321"/>
    </location>
</feature>
<dbReference type="Proteomes" id="UP001321473">
    <property type="component" value="Unassembled WGS sequence"/>
</dbReference>
<evidence type="ECO:0000256" key="1">
    <source>
        <dbReference type="SAM" id="MobiDB-lite"/>
    </source>
</evidence>
<feature type="compositionally biased region" description="Basic and acidic residues" evidence="1">
    <location>
        <begin position="424"/>
        <end position="482"/>
    </location>
</feature>
<keyword evidence="5" id="KW-1185">Reference proteome</keyword>
<feature type="region of interest" description="Disordered" evidence="1">
    <location>
        <begin position="202"/>
        <end position="235"/>
    </location>
</feature>
<feature type="compositionally biased region" description="Polar residues" evidence="1">
    <location>
        <begin position="225"/>
        <end position="234"/>
    </location>
</feature>
<evidence type="ECO:0000256" key="2">
    <source>
        <dbReference type="SAM" id="Phobius"/>
    </source>
</evidence>
<evidence type="ECO:0000256" key="3">
    <source>
        <dbReference type="SAM" id="SignalP"/>
    </source>
</evidence>
<gene>
    <name evidence="4" type="ORF">V5799_019720</name>
</gene>
<accession>A0AAQ4EW62</accession>
<feature type="transmembrane region" description="Helical" evidence="2">
    <location>
        <begin position="535"/>
        <end position="558"/>
    </location>
</feature>
<comment type="caution">
    <text evidence="4">The sequence shown here is derived from an EMBL/GenBank/DDBJ whole genome shotgun (WGS) entry which is preliminary data.</text>
</comment>
<keyword evidence="2" id="KW-0812">Transmembrane</keyword>
<feature type="compositionally biased region" description="Basic and acidic residues" evidence="1">
    <location>
        <begin position="292"/>
        <end position="307"/>
    </location>
</feature>
<proteinExistence type="predicted"/>
<feature type="signal peptide" evidence="3">
    <location>
        <begin position="1"/>
        <end position="21"/>
    </location>
</feature>
<dbReference type="EMBL" id="JARKHS020010268">
    <property type="protein sequence ID" value="KAK8778941.1"/>
    <property type="molecule type" value="Genomic_DNA"/>
</dbReference>
<feature type="chain" id="PRO_5042882660" evidence="3">
    <location>
        <begin position="22"/>
        <end position="621"/>
    </location>
</feature>
<reference evidence="4 5" key="1">
    <citation type="journal article" date="2023" name="Arcadia Sci">
        <title>De novo assembly of a long-read Amblyomma americanum tick genome.</title>
        <authorList>
            <person name="Chou S."/>
            <person name="Poskanzer K.E."/>
            <person name="Rollins M."/>
            <person name="Thuy-Boun P.S."/>
        </authorList>
    </citation>
    <scope>NUCLEOTIDE SEQUENCE [LARGE SCALE GENOMIC DNA]</scope>
    <source>
        <strain evidence="4">F_SG_1</strain>
        <tissue evidence="4">Salivary glands</tissue>
    </source>
</reference>
<keyword evidence="2" id="KW-1133">Transmembrane helix</keyword>
<feature type="compositionally biased region" description="Basic residues" evidence="1">
    <location>
        <begin position="308"/>
        <end position="319"/>
    </location>
</feature>
<dbReference type="AlphaFoldDB" id="A0AAQ4EW62"/>
<feature type="region of interest" description="Disordered" evidence="1">
    <location>
        <begin position="564"/>
        <end position="594"/>
    </location>
</feature>
<protein>
    <submittedName>
        <fullName evidence="4">Uncharacterized protein</fullName>
    </submittedName>
</protein>
<feature type="region of interest" description="Disordered" evidence="1">
    <location>
        <begin position="417"/>
        <end position="495"/>
    </location>
</feature>
<sequence length="621" mass="66328">MSVCAAAAALLLLALVHPTAGAQLQPQGSAGSGSQGQEPPLQARQPDTVATSQLEGRQSQQVISAQQPSLGQPEAADSGAANPSVQIQDGAYGREDSAAQSPNADVEAPGVNDWIPPNGYIPYPVPAAAEQPPGNPQYEEPRQFAVPYAAYEDAPGPYADAAANQAFQAWYAAQRQQRKPPFPLPYVFNYYPRVVSNTAEGYAPHRHRPAGGAAASGLKNEAPTGLSSMRNNDNVEVADGWPKDVLVPFPSNLAQSELGSQVPHDSSIEGNAFPEAIPGAGAIDNKTGKSRAARDESTKSTHSDKGLAHYRKSSSKPHYAKPQEFVDPANFVLGNILPGSILAGIGPRGNISGKDVPINISAYAKAPGDFGPLPAFLLPPTQVIHAGNNLTLFYFQLDNSTLKSKPGFSALRSEVSEHATNNVAKDEHAEDHHSEHDHEEDHHRENDHGPSDHAVEDHAEIGHAGEGDHVVGSDSHGDKPADPSEGAPSPSLLNRAQRSADDGTFLGKLSEWACLGRTVNGETVYCDSILDYARLVAVLGTATIVVTIIFVLLIHGWARKDDDEASRKKAPADAAADDEERTPLRARNDEGADDMDYDFRADKSKRLLVEFLKRDIRRKPL</sequence>
<evidence type="ECO:0000313" key="5">
    <source>
        <dbReference type="Proteomes" id="UP001321473"/>
    </source>
</evidence>
<name>A0AAQ4EW62_AMBAM</name>
<feature type="compositionally biased region" description="Basic and acidic residues" evidence="1">
    <location>
        <begin position="581"/>
        <end position="590"/>
    </location>
</feature>
<keyword evidence="2" id="KW-0472">Membrane</keyword>
<organism evidence="4 5">
    <name type="scientific">Amblyomma americanum</name>
    <name type="common">Lone star tick</name>
    <dbReference type="NCBI Taxonomy" id="6943"/>
    <lineage>
        <taxon>Eukaryota</taxon>
        <taxon>Metazoa</taxon>
        <taxon>Ecdysozoa</taxon>
        <taxon>Arthropoda</taxon>
        <taxon>Chelicerata</taxon>
        <taxon>Arachnida</taxon>
        <taxon>Acari</taxon>
        <taxon>Parasitiformes</taxon>
        <taxon>Ixodida</taxon>
        <taxon>Ixodoidea</taxon>
        <taxon>Ixodidae</taxon>
        <taxon>Amblyomminae</taxon>
        <taxon>Amblyomma</taxon>
    </lineage>
</organism>